<dbReference type="EMBL" id="HG994368">
    <property type="protein sequence ID" value="CAF1814147.1"/>
    <property type="molecule type" value="Genomic_DNA"/>
</dbReference>
<reference evidence="1" key="1">
    <citation type="submission" date="2021-01" db="EMBL/GenBank/DDBJ databases">
        <authorList>
            <consortium name="Genoscope - CEA"/>
            <person name="William W."/>
        </authorList>
    </citation>
    <scope>NUCLEOTIDE SEQUENCE</scope>
</reference>
<protein>
    <submittedName>
        <fullName evidence="1">(rape) hypothetical protein</fullName>
    </submittedName>
</protein>
<dbReference type="Proteomes" id="UP001295469">
    <property type="component" value="Chromosome C04"/>
</dbReference>
<sequence length="69" mass="8204">GWFRSKRRRRRSYEACDSESWCCSCVISNWFDFGQMVSEEDYRSVLEECGDLKKDVANGVKEVINLRWS</sequence>
<dbReference type="AlphaFoldDB" id="A0A816JBN3"/>
<feature type="non-terminal residue" evidence="1">
    <location>
        <position position="1"/>
    </location>
</feature>
<proteinExistence type="predicted"/>
<organism evidence="1">
    <name type="scientific">Brassica napus</name>
    <name type="common">Rape</name>
    <dbReference type="NCBI Taxonomy" id="3708"/>
    <lineage>
        <taxon>Eukaryota</taxon>
        <taxon>Viridiplantae</taxon>
        <taxon>Streptophyta</taxon>
        <taxon>Embryophyta</taxon>
        <taxon>Tracheophyta</taxon>
        <taxon>Spermatophyta</taxon>
        <taxon>Magnoliopsida</taxon>
        <taxon>eudicotyledons</taxon>
        <taxon>Gunneridae</taxon>
        <taxon>Pentapetalae</taxon>
        <taxon>rosids</taxon>
        <taxon>malvids</taxon>
        <taxon>Brassicales</taxon>
        <taxon>Brassicaceae</taxon>
        <taxon>Brassiceae</taxon>
        <taxon>Brassica</taxon>
    </lineage>
</organism>
<feature type="non-terminal residue" evidence="1">
    <location>
        <position position="69"/>
    </location>
</feature>
<name>A0A816JBN3_BRANA</name>
<evidence type="ECO:0000313" key="1">
    <source>
        <dbReference type="EMBL" id="CAF1814147.1"/>
    </source>
</evidence>
<gene>
    <name evidence="1" type="ORF">DARMORV10_C04P11410.1</name>
</gene>
<accession>A0A816JBN3</accession>